<evidence type="ECO:0008006" key="3">
    <source>
        <dbReference type="Google" id="ProtNLM"/>
    </source>
</evidence>
<dbReference type="KEGG" id="ful:C4N20_01885"/>
<dbReference type="EMBL" id="LS483487">
    <property type="protein sequence ID" value="SQJ08851.1"/>
    <property type="molecule type" value="Genomic_DNA"/>
</dbReference>
<dbReference type="AlphaFoldDB" id="A0AAX2JCC5"/>
<proteinExistence type="predicted"/>
<dbReference type="GeneID" id="78453540"/>
<dbReference type="Proteomes" id="UP000249008">
    <property type="component" value="Chromosome 1"/>
</dbReference>
<dbReference type="RefSeq" id="WP_005981445.1">
    <property type="nucleotide sequence ID" value="NZ_CABKNW010000005.1"/>
</dbReference>
<gene>
    <name evidence="1" type="ORF">NCTC12112_02255</name>
</gene>
<organism evidence="1 2">
    <name type="scientific">Fusobacterium ulcerans</name>
    <dbReference type="NCBI Taxonomy" id="861"/>
    <lineage>
        <taxon>Bacteria</taxon>
        <taxon>Fusobacteriati</taxon>
        <taxon>Fusobacteriota</taxon>
        <taxon>Fusobacteriia</taxon>
        <taxon>Fusobacteriales</taxon>
        <taxon>Fusobacteriaceae</taxon>
        <taxon>Fusobacterium</taxon>
    </lineage>
</organism>
<evidence type="ECO:0000313" key="2">
    <source>
        <dbReference type="Proteomes" id="UP000249008"/>
    </source>
</evidence>
<accession>A0AAX2JCC5</accession>
<protein>
    <recommendedName>
        <fullName evidence="3">DUF4469 domain-containing protein</fullName>
    </recommendedName>
</protein>
<evidence type="ECO:0000313" key="1">
    <source>
        <dbReference type="EMBL" id="SQJ08851.1"/>
    </source>
</evidence>
<sequence length="270" mass="30851">MKHELWQQVREVKIGDMLFKYQDIDIDFEITKTNDTKTNQAVIFLYNLSETTKEKIKKGLLCTVKDGYKNYNKVSFNGIVDKVNTYREQEDFVTRIIATPSNVAFTNTAINVQFKANIRPSEILKTLNSITPYTIEIMDLPKDDPYPGGKIFSNRLSKVIEVLGRDTGAKVNFDEKRIYFKAPSKAYSKAVRIGAAEGLINIEKIEDKTKKERYLIETLMIPDIVEDAILEIDSKYYPGTYRVVELTRSAQGLEEFSVYAVAEVIKVSGK</sequence>
<name>A0AAX2JCC5_9FUSO</name>
<reference evidence="1 2" key="1">
    <citation type="submission" date="2018-06" db="EMBL/GenBank/DDBJ databases">
        <authorList>
            <consortium name="Pathogen Informatics"/>
            <person name="Doyle S."/>
        </authorList>
    </citation>
    <scope>NUCLEOTIDE SEQUENCE [LARGE SCALE GENOMIC DNA]</scope>
    <source>
        <strain evidence="1 2">NCTC12112</strain>
    </source>
</reference>